<evidence type="ECO:0000313" key="2">
    <source>
        <dbReference type="EMBL" id="OUR81329.1"/>
    </source>
</evidence>
<sequence>MNINHVLVLTTDLRAMECFWTELIGLHEGNRPSFPFNGLWLYSDNNPLIHIAEQPYSAFGNGSIAHVALEGANYNALLKRLNNSAYSYTEKVLPISNERQLFIIGPDALTVEMLFPLDELQDLTEKKQTLVYETNENFDFLGGEIL</sequence>
<dbReference type="SUPFAM" id="SSF54593">
    <property type="entry name" value="Glyoxalase/Bleomycin resistance protein/Dihydroxybiphenyl dioxygenase"/>
    <property type="match status" value="1"/>
</dbReference>
<evidence type="ECO:0000259" key="1">
    <source>
        <dbReference type="PROSITE" id="PS51819"/>
    </source>
</evidence>
<reference evidence="3" key="1">
    <citation type="journal article" date="2017" name="Proc. Natl. Acad. Sci. U.S.A.">
        <title>Simulation of Deepwater Horizon oil plume reveals substrate specialization within a complex community of hydrocarbon degraders.</title>
        <authorList>
            <person name="Hu P."/>
            <person name="Dubinsky E.A."/>
            <person name="Probst A.J."/>
            <person name="Wang J."/>
            <person name="Sieber C.M.K."/>
            <person name="Tom L.M."/>
            <person name="Gardinali P."/>
            <person name="Banfield J.F."/>
            <person name="Atlas R.M."/>
            <person name="Andersen G.L."/>
        </authorList>
    </citation>
    <scope>NUCLEOTIDE SEQUENCE [LARGE SCALE GENOMIC DNA]</scope>
</reference>
<proteinExistence type="predicted"/>
<dbReference type="Gene3D" id="3.10.180.10">
    <property type="entry name" value="2,3-Dihydroxybiphenyl 1,2-Dioxygenase, domain 1"/>
    <property type="match status" value="1"/>
</dbReference>
<dbReference type="PROSITE" id="PS51819">
    <property type="entry name" value="VOC"/>
    <property type="match status" value="1"/>
</dbReference>
<comment type="caution">
    <text evidence="2">The sequence shown here is derived from an EMBL/GenBank/DDBJ whole genome shotgun (WGS) entry which is preliminary data.</text>
</comment>
<evidence type="ECO:0000313" key="3">
    <source>
        <dbReference type="Proteomes" id="UP000243053"/>
    </source>
</evidence>
<dbReference type="EMBL" id="MAAF01000047">
    <property type="protein sequence ID" value="OUR81329.1"/>
    <property type="molecule type" value="Genomic_DNA"/>
</dbReference>
<dbReference type="Proteomes" id="UP000243053">
    <property type="component" value="Unassembled WGS sequence"/>
</dbReference>
<dbReference type="InterPro" id="IPR037523">
    <property type="entry name" value="VOC_core"/>
</dbReference>
<feature type="domain" description="VOC" evidence="1">
    <location>
        <begin position="2"/>
        <end position="116"/>
    </location>
</feature>
<dbReference type="InterPro" id="IPR029068">
    <property type="entry name" value="Glyas_Bleomycin-R_OHBP_Dase"/>
</dbReference>
<organism evidence="2 3">
    <name type="scientific">Colwellia psychrerythraea</name>
    <name type="common">Vibrio psychroerythus</name>
    <dbReference type="NCBI Taxonomy" id="28229"/>
    <lineage>
        <taxon>Bacteria</taxon>
        <taxon>Pseudomonadati</taxon>
        <taxon>Pseudomonadota</taxon>
        <taxon>Gammaproteobacteria</taxon>
        <taxon>Alteromonadales</taxon>
        <taxon>Colwelliaceae</taxon>
        <taxon>Colwellia</taxon>
    </lineage>
</organism>
<dbReference type="AlphaFoldDB" id="A0A1Y5EFQ9"/>
<protein>
    <recommendedName>
        <fullName evidence="1">VOC domain-containing protein</fullName>
    </recommendedName>
</protein>
<name>A0A1Y5EFQ9_COLPS</name>
<accession>A0A1Y5EFQ9</accession>
<gene>
    <name evidence="2" type="ORF">A9Q75_07765</name>
</gene>